<dbReference type="InterPro" id="IPR011747">
    <property type="entry name" value="CHP02241"/>
</dbReference>
<organism evidence="1 2">
    <name type="scientific">Pendulispora brunnea</name>
    <dbReference type="NCBI Taxonomy" id="2905690"/>
    <lineage>
        <taxon>Bacteria</taxon>
        <taxon>Pseudomonadati</taxon>
        <taxon>Myxococcota</taxon>
        <taxon>Myxococcia</taxon>
        <taxon>Myxococcales</taxon>
        <taxon>Sorangiineae</taxon>
        <taxon>Pendulisporaceae</taxon>
        <taxon>Pendulispora</taxon>
    </lineage>
</organism>
<dbReference type="RefSeq" id="WP_394849947.1">
    <property type="nucleotide sequence ID" value="NZ_CP089982.1"/>
</dbReference>
<name>A0ABZ2KKY3_9BACT</name>
<evidence type="ECO:0000313" key="1">
    <source>
        <dbReference type="EMBL" id="WXA99313.1"/>
    </source>
</evidence>
<dbReference type="Proteomes" id="UP001379533">
    <property type="component" value="Chromosome"/>
</dbReference>
<dbReference type="NCBIfam" id="TIGR02241">
    <property type="entry name" value="conserved hypothetical phage tail region protein"/>
    <property type="match status" value="1"/>
</dbReference>
<sequence length="173" mass="18241">MPNPLPAFRYRVVLVDTPGQAFKSIGSGLKAVAGGAASAVAGGFTDCSGLEVSVEMLPYAEGGVNGYVHKLPTRTNHTDIVLKRGLLYTSELSTWIKDVASGTYQRKNGYIVLLAANGKPAQTWWFVRGLPTKWSGPTLSSSQNGVATEALTIAHEGLFNLADEAVGAVTALF</sequence>
<evidence type="ECO:0000313" key="2">
    <source>
        <dbReference type="Proteomes" id="UP001379533"/>
    </source>
</evidence>
<protein>
    <submittedName>
        <fullName evidence="1">Phage tail protein</fullName>
    </submittedName>
</protein>
<dbReference type="EMBL" id="CP089982">
    <property type="protein sequence ID" value="WXA99313.1"/>
    <property type="molecule type" value="Genomic_DNA"/>
</dbReference>
<keyword evidence="2" id="KW-1185">Reference proteome</keyword>
<proteinExistence type="predicted"/>
<dbReference type="InterPro" id="IPR010667">
    <property type="entry name" value="Phage_T4_Gp19"/>
</dbReference>
<gene>
    <name evidence="1" type="ORF">LZC95_21140</name>
</gene>
<dbReference type="PANTHER" id="PTHR38009:SF1">
    <property type="entry name" value="CONSERVED HYPOTHETICAL PHAGE TAIL PROTEIN"/>
    <property type="match status" value="1"/>
</dbReference>
<reference evidence="1 2" key="1">
    <citation type="submission" date="2021-12" db="EMBL/GenBank/DDBJ databases">
        <title>Discovery of the Pendulisporaceae a myxobacterial family with distinct sporulation behavior and unique specialized metabolism.</title>
        <authorList>
            <person name="Garcia R."/>
            <person name="Popoff A."/>
            <person name="Bader C.D."/>
            <person name="Loehr J."/>
            <person name="Walesch S."/>
            <person name="Walt C."/>
            <person name="Boldt J."/>
            <person name="Bunk B."/>
            <person name="Haeckl F.J.F.P.J."/>
            <person name="Gunesch A.P."/>
            <person name="Birkelbach J."/>
            <person name="Nuebel U."/>
            <person name="Pietschmann T."/>
            <person name="Bach T."/>
            <person name="Mueller R."/>
        </authorList>
    </citation>
    <scope>NUCLEOTIDE SEQUENCE [LARGE SCALE GENOMIC DNA]</scope>
    <source>
        <strain evidence="1 2">MSr12523</strain>
    </source>
</reference>
<accession>A0ABZ2KKY3</accession>
<dbReference type="PANTHER" id="PTHR38009">
    <property type="entry name" value="CONSERVED HYPOTHETICAL PHAGE TAIL PROTEIN"/>
    <property type="match status" value="1"/>
</dbReference>
<dbReference type="Pfam" id="PF06841">
    <property type="entry name" value="Phage_T4_gp19"/>
    <property type="match status" value="1"/>
</dbReference>